<dbReference type="HOGENOM" id="CLU_069356_12_2_9"/>
<dbReference type="Pfam" id="PF00440">
    <property type="entry name" value="TetR_N"/>
    <property type="match status" value="1"/>
</dbReference>
<dbReference type="Proteomes" id="UP000007177">
    <property type="component" value="Chromosome"/>
</dbReference>
<dbReference type="InterPro" id="IPR001647">
    <property type="entry name" value="HTH_TetR"/>
</dbReference>
<dbReference type="AlphaFoldDB" id="H6LHH6"/>
<name>H6LHH6_ACEWD</name>
<dbReference type="RefSeq" id="WP_014357283.1">
    <property type="nucleotide sequence ID" value="NC_016894.1"/>
</dbReference>
<reference evidence="5" key="1">
    <citation type="submission" date="2011-07" db="EMBL/GenBank/DDBJ databases">
        <title>Complete genome sequence of Acetobacterium woodii.</title>
        <authorList>
            <person name="Poehlein A."/>
            <person name="Schmidt S."/>
            <person name="Kaster A.-K."/>
            <person name="Goenrich M."/>
            <person name="Vollmers J."/>
            <person name="Thuermer A."/>
            <person name="Gottschalk G."/>
            <person name="Thauer R.K."/>
            <person name="Daniel R."/>
            <person name="Mueller V."/>
        </authorList>
    </citation>
    <scope>NUCLEOTIDE SEQUENCE [LARGE SCALE GENOMIC DNA]</scope>
    <source>
        <strain evidence="5">ATCC 29683 / DSM 1030 / JCM 2381 / KCTC 1655 / WB1</strain>
    </source>
</reference>
<dbReference type="PANTHER" id="PTHR43479:SF11">
    <property type="entry name" value="ACREF_ENVCD OPERON REPRESSOR-RELATED"/>
    <property type="match status" value="1"/>
</dbReference>
<reference evidence="4 5" key="2">
    <citation type="journal article" date="2012" name="PLoS ONE">
        <title>An ancient pathway combining carbon dioxide fixation with the generation and utilization of a sodium ion gradient for ATP synthesis.</title>
        <authorList>
            <person name="Poehlein A."/>
            <person name="Schmidt S."/>
            <person name="Kaster A.K."/>
            <person name="Goenrich M."/>
            <person name="Vollmers J."/>
            <person name="Thurmer A."/>
            <person name="Bertsch J."/>
            <person name="Schuchmann K."/>
            <person name="Voigt B."/>
            <person name="Hecker M."/>
            <person name="Daniel R."/>
            <person name="Thauer R.K."/>
            <person name="Gottschalk G."/>
            <person name="Muller V."/>
        </authorList>
    </citation>
    <scope>NUCLEOTIDE SEQUENCE [LARGE SCALE GENOMIC DNA]</scope>
    <source>
        <strain evidence="5">ATCC 29683 / DSM 1030 / JCM 2381 / KCTC 1655 / WB1</strain>
    </source>
</reference>
<dbReference type="Gene3D" id="1.10.357.10">
    <property type="entry name" value="Tetracycline Repressor, domain 2"/>
    <property type="match status" value="1"/>
</dbReference>
<proteinExistence type="predicted"/>
<organism evidence="4 5">
    <name type="scientific">Acetobacterium woodii (strain ATCC 29683 / DSM 1030 / JCM 2381 / KCTC 1655 / WB1)</name>
    <dbReference type="NCBI Taxonomy" id="931626"/>
    <lineage>
        <taxon>Bacteria</taxon>
        <taxon>Bacillati</taxon>
        <taxon>Bacillota</taxon>
        <taxon>Clostridia</taxon>
        <taxon>Eubacteriales</taxon>
        <taxon>Eubacteriaceae</taxon>
        <taxon>Acetobacterium</taxon>
    </lineage>
</organism>
<keyword evidence="1 2" id="KW-0238">DNA-binding</keyword>
<sequence length="234" mass="27438">MYKTSKKTQERKDAKRQFILDASAKVFASKGYHNTAVKDIVEEIGISVGSFYFYFKGKEELFTEIYLSIVKDFQDNTEKVLDTQNNSLAQNFVRVITANLWMYEKKRELARIMLVEAVGLNPEFEKKRAESIKESCRTMEEWFKRFKLNNPVNIPDERVAALVFEGSFYYLIMDWLQSDQVTPLTDSAYAVSVYNLQALKVPFENEDIQSYIKEVLNELKLMDNSNHIKEYCFE</sequence>
<dbReference type="eggNOG" id="COG1309">
    <property type="taxonomic scope" value="Bacteria"/>
</dbReference>
<dbReference type="STRING" id="931626.Awo_c29520"/>
<evidence type="ECO:0000256" key="2">
    <source>
        <dbReference type="PROSITE-ProRule" id="PRU00335"/>
    </source>
</evidence>
<evidence type="ECO:0000313" key="4">
    <source>
        <dbReference type="EMBL" id="AFA49686.1"/>
    </source>
</evidence>
<dbReference type="EMBL" id="CP002987">
    <property type="protein sequence ID" value="AFA49686.1"/>
    <property type="molecule type" value="Genomic_DNA"/>
</dbReference>
<protein>
    <submittedName>
        <fullName evidence="4">Transcriptional regulator TetR family</fullName>
    </submittedName>
</protein>
<dbReference type="InterPro" id="IPR009057">
    <property type="entry name" value="Homeodomain-like_sf"/>
</dbReference>
<feature type="DNA-binding region" description="H-T-H motif" evidence="2">
    <location>
        <begin position="36"/>
        <end position="55"/>
    </location>
</feature>
<dbReference type="InterPro" id="IPR050624">
    <property type="entry name" value="HTH-type_Tx_Regulator"/>
</dbReference>
<dbReference type="Gene3D" id="1.10.10.60">
    <property type="entry name" value="Homeodomain-like"/>
    <property type="match status" value="1"/>
</dbReference>
<evidence type="ECO:0000256" key="1">
    <source>
        <dbReference type="ARBA" id="ARBA00023125"/>
    </source>
</evidence>
<gene>
    <name evidence="4" type="ordered locus">Awo_c29520</name>
</gene>
<evidence type="ECO:0000259" key="3">
    <source>
        <dbReference type="PROSITE" id="PS50977"/>
    </source>
</evidence>
<feature type="domain" description="HTH tetR-type" evidence="3">
    <location>
        <begin position="13"/>
        <end position="73"/>
    </location>
</feature>
<accession>H6LHH6</accession>
<evidence type="ECO:0000313" key="5">
    <source>
        <dbReference type="Proteomes" id="UP000007177"/>
    </source>
</evidence>
<dbReference type="GO" id="GO:0003677">
    <property type="term" value="F:DNA binding"/>
    <property type="evidence" value="ECO:0007669"/>
    <property type="project" value="UniProtKB-UniRule"/>
</dbReference>
<dbReference type="PRINTS" id="PR00455">
    <property type="entry name" value="HTHTETR"/>
</dbReference>
<dbReference type="PANTHER" id="PTHR43479">
    <property type="entry name" value="ACREF/ENVCD OPERON REPRESSOR-RELATED"/>
    <property type="match status" value="1"/>
</dbReference>
<dbReference type="SUPFAM" id="SSF46689">
    <property type="entry name" value="Homeodomain-like"/>
    <property type="match status" value="1"/>
</dbReference>
<keyword evidence="5" id="KW-1185">Reference proteome</keyword>
<dbReference type="PROSITE" id="PS50977">
    <property type="entry name" value="HTH_TETR_2"/>
    <property type="match status" value="1"/>
</dbReference>
<dbReference type="KEGG" id="awo:Awo_c29520"/>